<dbReference type="EMBL" id="CP042469">
    <property type="protein sequence ID" value="QOX62232.1"/>
    <property type="molecule type" value="Genomic_DNA"/>
</dbReference>
<keyword evidence="1" id="KW-0326">Glycosidase</keyword>
<protein>
    <submittedName>
        <fullName evidence="1">Uracil-DNA glycosylase</fullName>
        <ecNumber evidence="1">3.2.2.27</ecNumber>
    </submittedName>
</protein>
<gene>
    <name evidence="1" type="ORF">FRZ06_02110</name>
</gene>
<dbReference type="Proteomes" id="UP000594014">
    <property type="component" value="Chromosome"/>
</dbReference>
<evidence type="ECO:0000313" key="1">
    <source>
        <dbReference type="EMBL" id="QOX62232.1"/>
    </source>
</evidence>
<accession>A0ACD1A7E0</accession>
<proteinExistence type="predicted"/>
<keyword evidence="1" id="KW-0378">Hydrolase</keyword>
<dbReference type="EC" id="3.2.2.27" evidence="1"/>
<sequence length="225" mass="25630">MVTIGNEWDNVLEGEFDKEYYQELRKFLVSEYKSKTVFPSMYDIFNAMKYTAYDNVKAVILGQDPYHEPNQAHGLCFSVKKGVPKPPSLVNIFKELERDLGVKTPNHGYLEDWAKQGVLLLNTVLTVRMGQANSHKGKGWEQFTDRVIELLNQREKPMVFLLWGANAKSKAALITGKQHLILTAAHPSPLSAHNGFFGCRHFSKANEFLSKIGEDEISWELPQQD</sequence>
<keyword evidence="2" id="KW-1185">Reference proteome</keyword>
<reference evidence="1" key="1">
    <citation type="submission" date="2019-08" db="EMBL/GenBank/DDBJ databases">
        <title>Genome sequence of Clostridiales bacterium MT110.</title>
        <authorList>
            <person name="Cao J."/>
        </authorList>
    </citation>
    <scope>NUCLEOTIDE SEQUENCE</scope>
    <source>
        <strain evidence="1">MT110</strain>
    </source>
</reference>
<name>A0ACD1A7E0_9FIRM</name>
<organism evidence="1 2">
    <name type="scientific">Anoxybacterium hadale</name>
    <dbReference type="NCBI Taxonomy" id="3408580"/>
    <lineage>
        <taxon>Bacteria</taxon>
        <taxon>Bacillati</taxon>
        <taxon>Bacillota</taxon>
        <taxon>Clostridia</taxon>
        <taxon>Peptostreptococcales</taxon>
        <taxon>Anaerovoracaceae</taxon>
        <taxon>Anoxybacterium</taxon>
    </lineage>
</organism>
<evidence type="ECO:0000313" key="2">
    <source>
        <dbReference type="Proteomes" id="UP000594014"/>
    </source>
</evidence>